<protein>
    <submittedName>
        <fullName evidence="2">Uncharacterized protein</fullName>
    </submittedName>
</protein>
<name>A0ABN4IIM2_THEA5</name>
<feature type="region of interest" description="Disordered" evidence="1">
    <location>
        <begin position="189"/>
        <end position="212"/>
    </location>
</feature>
<organism evidence="2 3">
    <name type="scientific">Thermus aquaticus (strain ATCC BAA-2747 / Y51MC23)</name>
    <dbReference type="NCBI Taxonomy" id="498848"/>
    <lineage>
        <taxon>Bacteria</taxon>
        <taxon>Thermotogati</taxon>
        <taxon>Deinococcota</taxon>
        <taxon>Deinococci</taxon>
        <taxon>Thermales</taxon>
        <taxon>Thermaceae</taxon>
        <taxon>Thermus</taxon>
    </lineage>
</organism>
<sequence>MKLLGSGVDTLVLNLYWDKAGAYTLPEEFASALAFLKEQAKENPQSAIYWGIDAFIPLPVDPDGSRLFEAALVLPSVRHYEWGLSFANMVFVRLSRPKATTSVDFPAVRVEFTGSYMHRMGRDVDAVVRALVEAMENLTGHKPSRVQVSRVDLFADVLVPHGYLRLESLPEFSSRARVRGLYSMDARQGPGAPAPGLAGGPMSNTPPSTGVRVPDSWAEGPTHVAAYLRGYEWSGFTFGRGALMARVYSKTLEAKFKEASRALLRDYEATYGPLDGMVVRAEFQLTPDVLREMVVVGDGADVRDWDTFLWALPSIWAYLTGTWLVHHSVGGYSLDDVRHAPVSPYWEVVQGAFRGGENAGRLVRERRVGLVDAVALARQALGAYMTALASIGRQKGQKVLAMWSWLLREVGVAKGEAEVLPQVVRARKLAKFGVMPEAMVYGGV</sequence>
<gene>
    <name evidence="2" type="ORF">TO73_1606</name>
</gene>
<proteinExistence type="predicted"/>
<dbReference type="EMBL" id="CP010822">
    <property type="protein sequence ID" value="ALJ91445.1"/>
    <property type="molecule type" value="Genomic_DNA"/>
</dbReference>
<keyword evidence="3" id="KW-1185">Reference proteome</keyword>
<reference evidence="3" key="1">
    <citation type="journal article" date="2015" name="PLoS ONE">
        <title>Complete Genome Sequence of Thermus aquaticus Y51MC23.</title>
        <authorList>
            <person name="Brumm P.J."/>
            <person name="Monsma S."/>
            <person name="Keough B."/>
            <person name="Jasinovica S."/>
            <person name="Ferguson E."/>
            <person name="Schoenfeld T."/>
            <person name="Lodes M."/>
            <person name="Mead D.A."/>
        </authorList>
    </citation>
    <scope>NUCLEOTIDE SEQUENCE [LARGE SCALE GENOMIC DNA]</scope>
    <source>
        <strain evidence="3">BAA-2747 / Y51MC23</strain>
    </source>
</reference>
<evidence type="ECO:0000313" key="3">
    <source>
        <dbReference type="Proteomes" id="UP000058660"/>
    </source>
</evidence>
<dbReference type="RefSeq" id="WP_003044556.1">
    <property type="nucleotide sequence ID" value="NZ_CP010822.1"/>
</dbReference>
<evidence type="ECO:0000256" key="1">
    <source>
        <dbReference type="SAM" id="MobiDB-lite"/>
    </source>
</evidence>
<accession>A0ABN4IIM2</accession>
<dbReference type="Proteomes" id="UP000058660">
    <property type="component" value="Chromosome"/>
</dbReference>
<evidence type="ECO:0000313" key="2">
    <source>
        <dbReference type="EMBL" id="ALJ91445.1"/>
    </source>
</evidence>